<dbReference type="Gene3D" id="3.90.550.10">
    <property type="entry name" value="Spore Coat Polysaccharide Biosynthesis Protein SpsA, Chain A"/>
    <property type="match status" value="1"/>
</dbReference>
<proteinExistence type="inferred from homology"/>
<organism evidence="6 7">
    <name type="scientific">Glaciecola siphonariae</name>
    <dbReference type="NCBI Taxonomy" id="521012"/>
    <lineage>
        <taxon>Bacteria</taxon>
        <taxon>Pseudomonadati</taxon>
        <taxon>Pseudomonadota</taxon>
        <taxon>Gammaproteobacteria</taxon>
        <taxon>Alteromonadales</taxon>
        <taxon>Alteromonadaceae</taxon>
        <taxon>Glaciecola</taxon>
    </lineage>
</organism>
<dbReference type="SUPFAM" id="SSF53448">
    <property type="entry name" value="Nucleotide-diphospho-sugar transferases"/>
    <property type="match status" value="1"/>
</dbReference>
<feature type="transmembrane region" description="Helical" evidence="4">
    <location>
        <begin position="260"/>
        <end position="282"/>
    </location>
</feature>
<evidence type="ECO:0000256" key="2">
    <source>
        <dbReference type="ARBA" id="ARBA00022676"/>
    </source>
</evidence>
<dbReference type="Proteomes" id="UP001595897">
    <property type="component" value="Unassembled WGS sequence"/>
</dbReference>
<dbReference type="PANTHER" id="PTHR43685">
    <property type="entry name" value="GLYCOSYLTRANSFERASE"/>
    <property type="match status" value="1"/>
</dbReference>
<protein>
    <submittedName>
        <fullName evidence="6">Glycosyltransferase</fullName>
        <ecNumber evidence="6">2.4.-.-</ecNumber>
    </submittedName>
</protein>
<comment type="similarity">
    <text evidence="1">Belongs to the glycosyltransferase 2 family.</text>
</comment>
<evidence type="ECO:0000256" key="3">
    <source>
        <dbReference type="ARBA" id="ARBA00022679"/>
    </source>
</evidence>
<keyword evidence="4" id="KW-0472">Membrane</keyword>
<keyword evidence="7" id="KW-1185">Reference proteome</keyword>
<dbReference type="Pfam" id="PF00535">
    <property type="entry name" value="Glycos_transf_2"/>
    <property type="match status" value="1"/>
</dbReference>
<evidence type="ECO:0000256" key="4">
    <source>
        <dbReference type="SAM" id="Phobius"/>
    </source>
</evidence>
<comment type="caution">
    <text evidence="6">The sequence shown here is derived from an EMBL/GenBank/DDBJ whole genome shotgun (WGS) entry which is preliminary data.</text>
</comment>
<accession>A0ABV9LW39</accession>
<gene>
    <name evidence="6" type="ORF">ACFO4O_07790</name>
</gene>
<dbReference type="EMBL" id="JBHSGU010000002">
    <property type="protein sequence ID" value="MFC4700051.1"/>
    <property type="molecule type" value="Genomic_DNA"/>
</dbReference>
<dbReference type="InterPro" id="IPR029044">
    <property type="entry name" value="Nucleotide-diphossugar_trans"/>
</dbReference>
<sequence length="291" mass="33887">MPKSFYFIKPISLEHSFTSVVAMATYANDNPVWLEEAVNSVLAQDYRDFVFVIVIDGPIPDAIEQVLQKALLNDQRIVLAKSEGNVGLSRCMNFVMDWCLPYQPEYFFRMDADDISLPTRMSTQIAFLEQHEDVDVLGSALIEINEVGKQVGARTLPSGNAKLRRNMSTRCPINHPTVVLRFSALEQGFRYRNDLKNTQDYFLWIELMEAGFKFHNLKQPLLKFRRVNDFYKRRGITKSINEFKARIFAMRALKRMRLRYLVYACAVLVMRCLPPPMVKLAYKFDRYVLNR</sequence>
<dbReference type="EC" id="2.4.-.-" evidence="6"/>
<evidence type="ECO:0000259" key="5">
    <source>
        <dbReference type="Pfam" id="PF00535"/>
    </source>
</evidence>
<reference evidence="7" key="1">
    <citation type="journal article" date="2019" name="Int. J. Syst. Evol. Microbiol.">
        <title>The Global Catalogue of Microorganisms (GCM) 10K type strain sequencing project: providing services to taxonomists for standard genome sequencing and annotation.</title>
        <authorList>
            <consortium name="The Broad Institute Genomics Platform"/>
            <consortium name="The Broad Institute Genome Sequencing Center for Infectious Disease"/>
            <person name="Wu L."/>
            <person name="Ma J."/>
        </authorList>
    </citation>
    <scope>NUCLEOTIDE SEQUENCE [LARGE SCALE GENOMIC DNA]</scope>
    <source>
        <strain evidence="7">KACC 12507</strain>
    </source>
</reference>
<dbReference type="InterPro" id="IPR050834">
    <property type="entry name" value="Glycosyltransf_2"/>
</dbReference>
<keyword evidence="2 6" id="KW-0328">Glycosyltransferase</keyword>
<keyword evidence="4" id="KW-1133">Transmembrane helix</keyword>
<evidence type="ECO:0000256" key="1">
    <source>
        <dbReference type="ARBA" id="ARBA00006739"/>
    </source>
</evidence>
<dbReference type="InterPro" id="IPR001173">
    <property type="entry name" value="Glyco_trans_2-like"/>
</dbReference>
<keyword evidence="3 6" id="KW-0808">Transferase</keyword>
<evidence type="ECO:0000313" key="6">
    <source>
        <dbReference type="EMBL" id="MFC4700051.1"/>
    </source>
</evidence>
<dbReference type="GO" id="GO:0016757">
    <property type="term" value="F:glycosyltransferase activity"/>
    <property type="evidence" value="ECO:0007669"/>
    <property type="project" value="UniProtKB-KW"/>
</dbReference>
<dbReference type="PANTHER" id="PTHR43685:SF5">
    <property type="entry name" value="GLYCOSYLTRANSFERASE EPSE-RELATED"/>
    <property type="match status" value="1"/>
</dbReference>
<dbReference type="RefSeq" id="WP_382407135.1">
    <property type="nucleotide sequence ID" value="NZ_JBHSGU010000002.1"/>
</dbReference>
<name>A0ABV9LW39_9ALTE</name>
<keyword evidence="4" id="KW-0812">Transmembrane</keyword>
<evidence type="ECO:0000313" key="7">
    <source>
        <dbReference type="Proteomes" id="UP001595897"/>
    </source>
</evidence>
<feature type="domain" description="Glycosyltransferase 2-like" evidence="5">
    <location>
        <begin position="21"/>
        <end position="187"/>
    </location>
</feature>